<feature type="compositionally biased region" description="Basic and acidic residues" evidence="1">
    <location>
        <begin position="167"/>
        <end position="176"/>
    </location>
</feature>
<gene>
    <name evidence="2" type="ORF">PSON_ATCC_30995.1.T0290215</name>
</gene>
<reference evidence="2" key="1">
    <citation type="submission" date="2021-01" db="EMBL/GenBank/DDBJ databases">
        <authorList>
            <consortium name="Genoscope - CEA"/>
            <person name="William W."/>
        </authorList>
    </citation>
    <scope>NUCLEOTIDE SEQUENCE</scope>
</reference>
<dbReference type="AlphaFoldDB" id="A0A8S1LUX8"/>
<accession>A0A8S1LUX8</accession>
<evidence type="ECO:0000313" key="2">
    <source>
        <dbReference type="EMBL" id="CAD8072538.1"/>
    </source>
</evidence>
<feature type="compositionally biased region" description="Low complexity" evidence="1">
    <location>
        <begin position="102"/>
        <end position="118"/>
    </location>
</feature>
<dbReference type="OrthoDB" id="308177at2759"/>
<name>A0A8S1LUX8_9CILI</name>
<feature type="region of interest" description="Disordered" evidence="1">
    <location>
        <begin position="102"/>
        <end position="132"/>
    </location>
</feature>
<evidence type="ECO:0000313" key="3">
    <source>
        <dbReference type="Proteomes" id="UP000692954"/>
    </source>
</evidence>
<feature type="region of interest" description="Disordered" evidence="1">
    <location>
        <begin position="152"/>
        <end position="176"/>
    </location>
</feature>
<evidence type="ECO:0000256" key="1">
    <source>
        <dbReference type="SAM" id="MobiDB-lite"/>
    </source>
</evidence>
<protein>
    <submittedName>
        <fullName evidence="2">Uncharacterized protein</fullName>
    </submittedName>
</protein>
<organism evidence="2 3">
    <name type="scientific">Paramecium sonneborni</name>
    <dbReference type="NCBI Taxonomy" id="65129"/>
    <lineage>
        <taxon>Eukaryota</taxon>
        <taxon>Sar</taxon>
        <taxon>Alveolata</taxon>
        <taxon>Ciliophora</taxon>
        <taxon>Intramacronucleata</taxon>
        <taxon>Oligohymenophorea</taxon>
        <taxon>Peniculida</taxon>
        <taxon>Parameciidae</taxon>
        <taxon>Paramecium</taxon>
    </lineage>
</organism>
<keyword evidence="3" id="KW-1185">Reference proteome</keyword>
<comment type="caution">
    <text evidence="2">The sequence shown here is derived from an EMBL/GenBank/DDBJ whole genome shotgun (WGS) entry which is preliminary data.</text>
</comment>
<dbReference type="EMBL" id="CAJJDN010000029">
    <property type="protein sequence ID" value="CAD8072538.1"/>
    <property type="molecule type" value="Genomic_DNA"/>
</dbReference>
<feature type="compositionally biased region" description="Polar residues" evidence="1">
    <location>
        <begin position="119"/>
        <end position="132"/>
    </location>
</feature>
<sequence>MEELCYTVLGIGLGIFVQQIHQKLSNKKKQNKTQQQYKGKKYNLLSTPDMKKAYQEQKQSFLIKQASQQEIGDTIRKIVKIQNKISSFDKDDELNLIQNSQVDNSNDDQSLQNSNENQFQPKTPNFNNKSSSSQYITLTTSNTIGFLQSNQFSDSKTNISPPCENTEEIKNNNDPE</sequence>
<dbReference type="Proteomes" id="UP000692954">
    <property type="component" value="Unassembled WGS sequence"/>
</dbReference>
<proteinExistence type="predicted"/>